<name>Q4QFL1_LEIMA</name>
<evidence type="ECO:0000313" key="2">
    <source>
        <dbReference type="EMBL" id="CAJ03197.1"/>
    </source>
</evidence>
<dbReference type="InParanoid" id="Q4QFL1"/>
<feature type="compositionally biased region" description="Low complexity" evidence="1">
    <location>
        <begin position="307"/>
        <end position="325"/>
    </location>
</feature>
<dbReference type="eggNOG" id="ENOG502SJP2">
    <property type="taxonomic scope" value="Eukaryota"/>
</dbReference>
<dbReference type="VEuPathDB" id="TriTrypDB:LmjF.14.1230"/>
<reference evidence="2 3" key="1">
    <citation type="journal article" date="2005" name="Science">
        <title>The genome of the kinetoplastid parasite, Leishmania major.</title>
        <authorList>
            <person name="Ivens A.C."/>
            <person name="Peacock C.S."/>
            <person name="Worthey E.A."/>
            <person name="Murphy L."/>
            <person name="Aggarwal G."/>
            <person name="Berriman M."/>
            <person name="Sisk E."/>
            <person name="Rajandream M.A."/>
            <person name="Adlem E."/>
            <person name="Aert R."/>
            <person name="Anupama A."/>
            <person name="Apostolou Z."/>
            <person name="Attipoe P."/>
            <person name="Bason N."/>
            <person name="Bauser C."/>
            <person name="Beck A."/>
            <person name="Beverley S.M."/>
            <person name="Bianchettin G."/>
            <person name="Borzym K."/>
            <person name="Bothe G."/>
            <person name="Bruschi C.V."/>
            <person name="Collins M."/>
            <person name="Cadag E."/>
            <person name="Ciarloni L."/>
            <person name="Clayton C."/>
            <person name="Coulson R.M."/>
            <person name="Cronin A."/>
            <person name="Cruz A.K."/>
            <person name="Davies R.M."/>
            <person name="De Gaudenzi J."/>
            <person name="Dobson D.E."/>
            <person name="Duesterhoeft A."/>
            <person name="Fazelina G."/>
            <person name="Fosker N."/>
            <person name="Frasch A.C."/>
            <person name="Fraser A."/>
            <person name="Fuchs M."/>
            <person name="Gabel C."/>
            <person name="Goble A."/>
            <person name="Goffeau A."/>
            <person name="Harris D."/>
            <person name="Hertz-Fowler C."/>
            <person name="Hilbert H."/>
            <person name="Horn D."/>
            <person name="Huang Y."/>
            <person name="Klages S."/>
            <person name="Knights A."/>
            <person name="Kube M."/>
            <person name="Larke N."/>
            <person name="Litvin L."/>
            <person name="Lord A."/>
            <person name="Louie T."/>
            <person name="Marra M."/>
            <person name="Masuy D."/>
            <person name="Matthews K."/>
            <person name="Michaeli S."/>
            <person name="Mottram J.C."/>
            <person name="Muller-Auer S."/>
            <person name="Munden H."/>
            <person name="Nelson S."/>
            <person name="Norbertczak H."/>
            <person name="Oliver K."/>
            <person name="O'neil S."/>
            <person name="Pentony M."/>
            <person name="Pohl T.M."/>
            <person name="Price C."/>
            <person name="Purnelle B."/>
            <person name="Quail M.A."/>
            <person name="Rabbinowitsch E."/>
            <person name="Reinhardt R."/>
            <person name="Rieger M."/>
            <person name="Rinta J."/>
            <person name="Robben J."/>
            <person name="Robertson L."/>
            <person name="Ruiz J.C."/>
            <person name="Rutter S."/>
            <person name="Saunders D."/>
            <person name="Schafer M."/>
            <person name="Schein J."/>
            <person name="Schwartz D.C."/>
            <person name="Seeger K."/>
            <person name="Seyler A."/>
            <person name="Sharp S."/>
            <person name="Shin H."/>
            <person name="Sivam D."/>
            <person name="Squares R."/>
            <person name="Squares S."/>
            <person name="Tosato V."/>
            <person name="Vogt C."/>
            <person name="Volckaert G."/>
            <person name="Wambutt R."/>
            <person name="Warren T."/>
            <person name="Wedler H."/>
            <person name="Woodward J."/>
            <person name="Zhou S."/>
            <person name="Zimmermann W."/>
            <person name="Smith D.F."/>
            <person name="Blackwell J.M."/>
            <person name="Stuart K.D."/>
            <person name="Barrell B."/>
            <person name="Myler P.J."/>
        </authorList>
    </citation>
    <scope>NUCLEOTIDE SEQUENCE [LARGE SCALE GENOMIC DNA]</scope>
    <source>
        <strain evidence="3">MHOM/IL/81/Friedlin</strain>
    </source>
</reference>
<dbReference type="KEGG" id="lma:LMJF_14_1230"/>
<sequence>MRLRIERAARMEQRHFAEKELSARVDELLQTLARRILVCAPTWAAQASASSRNGSTDHVSGAAALSWGGWRDAELADVRSTMTEVQELVDLHVVRPREAAAATHEGGADSMRGSSSVAAELSSDASAVPASSVRFYEVFVRELIERIFGSVTKTALSSVVSPDGTHGVSGAAEDDTVIVHGAAPDDASSLFPAQSVLRLPAIVYIGWRCGYSLLTSIGRMLSVADDDRAASWLDVTSAALRSLLDGARTHGFHPSAVAAPTAADALHHFVVRTEMQARSLQCLWWWCSLVFKHGYTHGLLPSPPSAPSAATPLNTPESTRTSPSTTTATAVTAAGGCGSASGTTMHASFADREDYRTLWYIGRAEAAEYLSSTVLPNVAHFLHAAVAKFVFSAAASPPQYWPSHAAHLTGAVQAVRDVSVHLFPSPALPTSASPSATSPSSHFQLTAATASFLRHAVHDALLPVAERVLDNPALLQDCIAPTVEAASITPGTAAPTSAYDGWDSSCEEEWEGMQVKDGASRCLSRTQPAVTAAAPAEASQNTLTYTLDTLERELGDFVRADSVVMTLRRL</sequence>
<dbReference type="HOGENOM" id="CLU_478578_0_0_1"/>
<dbReference type="RefSeq" id="XP_001687723.1">
    <property type="nucleotide sequence ID" value="XM_001687671.1"/>
</dbReference>
<dbReference type="VEuPathDB" id="TriTrypDB:LMJLV39_140020100"/>
<organism evidence="2 3">
    <name type="scientific">Leishmania major</name>
    <dbReference type="NCBI Taxonomy" id="5664"/>
    <lineage>
        <taxon>Eukaryota</taxon>
        <taxon>Discoba</taxon>
        <taxon>Euglenozoa</taxon>
        <taxon>Kinetoplastea</taxon>
        <taxon>Metakinetoplastina</taxon>
        <taxon>Trypanosomatida</taxon>
        <taxon>Trypanosomatidae</taxon>
        <taxon>Leishmaniinae</taxon>
        <taxon>Leishmania</taxon>
    </lineage>
</organism>
<proteinExistence type="predicted"/>
<feature type="region of interest" description="Disordered" evidence="1">
    <location>
        <begin position="305"/>
        <end position="325"/>
    </location>
</feature>
<gene>
    <name evidence="2" type="ORF">LMJF_14_1230</name>
</gene>
<evidence type="ECO:0000313" key="3">
    <source>
        <dbReference type="Proteomes" id="UP000000542"/>
    </source>
</evidence>
<dbReference type="AlphaFoldDB" id="Q4QFL1"/>
<dbReference type="EMBL" id="FR796410">
    <property type="protein sequence ID" value="CAJ03197.1"/>
    <property type="molecule type" value="Genomic_DNA"/>
</dbReference>
<dbReference type="VEuPathDB" id="TriTrypDB:LMJSD75_140019600"/>
<protein>
    <submittedName>
        <fullName evidence="2">Uncharacterized protein</fullName>
    </submittedName>
</protein>
<evidence type="ECO:0000256" key="1">
    <source>
        <dbReference type="SAM" id="MobiDB-lite"/>
    </source>
</evidence>
<dbReference type="OMA" id="WWWCSLV"/>
<dbReference type="VEuPathDB" id="TriTrypDB:LMJFC_140020100"/>
<accession>Q4QFL1</accession>
<dbReference type="GeneID" id="5650327"/>
<keyword evidence="3" id="KW-1185">Reference proteome</keyword>
<dbReference type="Proteomes" id="UP000000542">
    <property type="component" value="Chromosome 14"/>
</dbReference>
<reference evidence="2 3" key="2">
    <citation type="journal article" date="2011" name="Genome Res.">
        <title>Chromosome and gene copy number variation allow major structural change between species and strains of Leishmania.</title>
        <authorList>
            <person name="Rogers M.B."/>
            <person name="Hilley J.D."/>
            <person name="Dickens N.J."/>
            <person name="Wilkes J."/>
            <person name="Bates P.A."/>
            <person name="Depledge D.P."/>
            <person name="Harris D."/>
            <person name="Her Y."/>
            <person name="Herzyk P."/>
            <person name="Imamura H."/>
            <person name="Otto T.D."/>
            <person name="Sanders M."/>
            <person name="Seeger K."/>
            <person name="Dujardin J.C."/>
            <person name="Berriman M."/>
            <person name="Smith D.F."/>
            <person name="Hertz-Fowler C."/>
            <person name="Mottram J.C."/>
        </authorList>
    </citation>
    <scope>NUCLEOTIDE SEQUENCE [LARGE SCALE GENOMIC DNA]</scope>
    <source>
        <strain evidence="3">MHOM/IL/81/Friedlin</strain>
    </source>
</reference>